<dbReference type="EnsemblPlants" id="ONIVA04G29240.1">
    <property type="protein sequence ID" value="ONIVA04G29240.1"/>
    <property type="gene ID" value="ONIVA04G29240"/>
</dbReference>
<dbReference type="PANTHER" id="PTHR33115">
    <property type="entry name" value="ARM REPEAT SUPERFAMILY PROTEIN"/>
    <property type="match status" value="1"/>
</dbReference>
<keyword evidence="1" id="KW-0812">Transmembrane</keyword>
<dbReference type="HOGENOM" id="CLU_1392184_0_0_1"/>
<feature type="transmembrane region" description="Helical" evidence="1">
    <location>
        <begin position="124"/>
        <end position="149"/>
    </location>
</feature>
<evidence type="ECO:0000313" key="3">
    <source>
        <dbReference type="Proteomes" id="UP000006591"/>
    </source>
</evidence>
<dbReference type="Gramene" id="ONIVA04G29240.1">
    <property type="protein sequence ID" value="ONIVA04G29240.1"/>
    <property type="gene ID" value="ONIVA04G29240"/>
</dbReference>
<name>A0A0E0H7W5_ORYNI</name>
<dbReference type="PANTHER" id="PTHR33115:SF22">
    <property type="entry name" value="OS12G0449900 PROTEIN"/>
    <property type="match status" value="1"/>
</dbReference>
<accession>A0A0E0H7W5</accession>
<organism evidence="2">
    <name type="scientific">Oryza nivara</name>
    <name type="common">Indian wild rice</name>
    <name type="synonym">Oryza sativa f. spontanea</name>
    <dbReference type="NCBI Taxonomy" id="4536"/>
    <lineage>
        <taxon>Eukaryota</taxon>
        <taxon>Viridiplantae</taxon>
        <taxon>Streptophyta</taxon>
        <taxon>Embryophyta</taxon>
        <taxon>Tracheophyta</taxon>
        <taxon>Spermatophyta</taxon>
        <taxon>Magnoliopsida</taxon>
        <taxon>Liliopsida</taxon>
        <taxon>Poales</taxon>
        <taxon>Poaceae</taxon>
        <taxon>BOP clade</taxon>
        <taxon>Oryzoideae</taxon>
        <taxon>Oryzeae</taxon>
        <taxon>Oryzinae</taxon>
        <taxon>Oryza</taxon>
    </lineage>
</organism>
<sequence length="196" mass="21989">MADGVELGLHDRGARAEHRKRRNTRRRLPSLDPSDTDWLEVQYINSYGVLMGYMTIAVNGLGFLVVTWTTVVLLGGFVSMLGKKDFWCLTVITLFQVFGSRAEISAGPSAYITVMKIQAAMLSIVMWLLFAIYLYGLYISAGISLWRLIERDYGGDNLKQSALDVLYTLALLQGVIFGYRETFAIETQELSQPEEG</sequence>
<reference evidence="2" key="2">
    <citation type="submission" date="2018-04" db="EMBL/GenBank/DDBJ databases">
        <title>OnivRS2 (Oryza nivara Reference Sequence Version 2).</title>
        <authorList>
            <person name="Zhang J."/>
            <person name="Kudrna D."/>
            <person name="Lee S."/>
            <person name="Talag J."/>
            <person name="Rajasekar S."/>
            <person name="Welchert J."/>
            <person name="Hsing Y.-I."/>
            <person name="Wing R.A."/>
        </authorList>
    </citation>
    <scope>NUCLEOTIDE SEQUENCE [LARGE SCALE GENOMIC DNA]</scope>
    <source>
        <strain evidence="2">SL10</strain>
    </source>
</reference>
<dbReference type="STRING" id="4536.A0A0E0H7W5"/>
<keyword evidence="3" id="KW-1185">Reference proteome</keyword>
<feature type="transmembrane region" description="Helical" evidence="1">
    <location>
        <begin position="50"/>
        <end position="74"/>
    </location>
</feature>
<reference evidence="2" key="1">
    <citation type="submission" date="2015-04" db="UniProtKB">
        <authorList>
            <consortium name="EnsemblPlants"/>
        </authorList>
    </citation>
    <scope>IDENTIFICATION</scope>
    <source>
        <strain evidence="2">SL10</strain>
    </source>
</reference>
<keyword evidence="1" id="KW-0472">Membrane</keyword>
<dbReference type="Proteomes" id="UP000006591">
    <property type="component" value="Chromosome 4"/>
</dbReference>
<protein>
    <submittedName>
        <fullName evidence="2">Uncharacterized protein</fullName>
    </submittedName>
</protein>
<proteinExistence type="predicted"/>
<evidence type="ECO:0000256" key="1">
    <source>
        <dbReference type="SAM" id="Phobius"/>
    </source>
</evidence>
<feature type="transmembrane region" description="Helical" evidence="1">
    <location>
        <begin position="161"/>
        <end position="179"/>
    </location>
</feature>
<keyword evidence="1" id="KW-1133">Transmembrane helix</keyword>
<evidence type="ECO:0000313" key="2">
    <source>
        <dbReference type="EnsemblPlants" id="ONIVA04G29240.1"/>
    </source>
</evidence>
<dbReference type="AlphaFoldDB" id="A0A0E0H7W5"/>